<dbReference type="Proteomes" id="UP001219518">
    <property type="component" value="Unassembled WGS sequence"/>
</dbReference>
<feature type="compositionally biased region" description="Gly residues" evidence="1">
    <location>
        <begin position="22"/>
        <end position="50"/>
    </location>
</feature>
<evidence type="ECO:0000313" key="3">
    <source>
        <dbReference type="Proteomes" id="UP001219518"/>
    </source>
</evidence>
<feature type="compositionally biased region" description="Gly residues" evidence="1">
    <location>
        <begin position="164"/>
        <end position="206"/>
    </location>
</feature>
<comment type="caution">
    <text evidence="2">The sequence shown here is derived from an EMBL/GenBank/DDBJ whole genome shotgun (WGS) entry which is preliminary data.</text>
</comment>
<proteinExistence type="predicted"/>
<dbReference type="AlphaFoldDB" id="A0AAE1HIL8"/>
<reference evidence="2" key="1">
    <citation type="submission" date="2021-07" db="EMBL/GenBank/DDBJ databases">
        <authorList>
            <person name="Catto M.A."/>
            <person name="Jacobson A."/>
            <person name="Kennedy G."/>
            <person name="Labadie P."/>
            <person name="Hunt B.G."/>
            <person name="Srinivasan R."/>
        </authorList>
    </citation>
    <scope>NUCLEOTIDE SEQUENCE</scope>
    <source>
        <strain evidence="2">PL_HMW_Pooled</strain>
        <tissue evidence="2">Head</tissue>
    </source>
</reference>
<dbReference type="EMBL" id="JAHWGI010001062">
    <property type="protein sequence ID" value="KAK3922045.1"/>
    <property type="molecule type" value="Genomic_DNA"/>
</dbReference>
<protein>
    <submittedName>
        <fullName evidence="2">Highly reducing polyketide synthase gloL</fullName>
    </submittedName>
</protein>
<feature type="region of interest" description="Disordered" evidence="1">
    <location>
        <begin position="164"/>
        <end position="211"/>
    </location>
</feature>
<evidence type="ECO:0000256" key="1">
    <source>
        <dbReference type="SAM" id="MobiDB-lite"/>
    </source>
</evidence>
<gene>
    <name evidence="2" type="ORF">KUF71_011221</name>
</gene>
<reference evidence="2" key="2">
    <citation type="journal article" date="2023" name="BMC Genomics">
        <title>Pest status, molecular evolution, and epigenetic factors derived from the genome assembly of Frankliniella fusca, a thysanopteran phytovirus vector.</title>
        <authorList>
            <person name="Catto M.A."/>
            <person name="Labadie P.E."/>
            <person name="Jacobson A.L."/>
            <person name="Kennedy G.G."/>
            <person name="Srinivasan R."/>
            <person name="Hunt B.G."/>
        </authorList>
    </citation>
    <scope>NUCLEOTIDE SEQUENCE</scope>
    <source>
        <strain evidence="2">PL_HMW_Pooled</strain>
    </source>
</reference>
<feature type="non-terminal residue" evidence="2">
    <location>
        <position position="1"/>
    </location>
</feature>
<sequence length="233" mass="21150">AVGVNGRGSGVAVAVGVHSRGGSGVGGHGGGGGGVGGHSGGGGSVGGHGGGGDDRGGLSHNLGSAHLDLADVGGLDGNVDGHLLDVELGLDVRHLGGDGLHGAAGGQDALLEHGVQGGGEGAQVGLDDGGAVAGDHGLGGVVHLLAEGGALGVADGRAGLHHGGGLDGHGGGHGGGSGVGVDGGGVGGVSGDRGVGHQAGGSGRGDGNGREQHHQLVHSCGLCCPLCGSEEVC</sequence>
<organism evidence="2 3">
    <name type="scientific">Frankliniella fusca</name>
    <dbReference type="NCBI Taxonomy" id="407009"/>
    <lineage>
        <taxon>Eukaryota</taxon>
        <taxon>Metazoa</taxon>
        <taxon>Ecdysozoa</taxon>
        <taxon>Arthropoda</taxon>
        <taxon>Hexapoda</taxon>
        <taxon>Insecta</taxon>
        <taxon>Pterygota</taxon>
        <taxon>Neoptera</taxon>
        <taxon>Paraneoptera</taxon>
        <taxon>Thysanoptera</taxon>
        <taxon>Terebrantia</taxon>
        <taxon>Thripoidea</taxon>
        <taxon>Thripidae</taxon>
        <taxon>Frankliniella</taxon>
    </lineage>
</organism>
<name>A0AAE1HIL8_9NEOP</name>
<keyword evidence="3" id="KW-1185">Reference proteome</keyword>
<accession>A0AAE1HIL8</accession>
<evidence type="ECO:0000313" key="2">
    <source>
        <dbReference type="EMBL" id="KAK3922045.1"/>
    </source>
</evidence>
<feature type="region of interest" description="Disordered" evidence="1">
    <location>
        <begin position="22"/>
        <end position="59"/>
    </location>
</feature>
<feature type="non-terminal residue" evidence="2">
    <location>
        <position position="233"/>
    </location>
</feature>